<sequence length="1149" mass="125261">MCRGLPRLLHPSTFALYICLVILSSSIQDSRCYLMNGGAVESFFISEDTPVGSVIGTLSVNGDPSEEQGDITLKLQEKGAAVGIAPGTKNLTLLRALDREEKKGPSNVYVNVRCDRRRTTDPSFIIPVSVRVWDVNDNAPAWVGAPYRVRLSELTAVGTRVLHGVRATDADQPGPHATIRYSVQPGRNSEYFGFANELDSVLVVKKPLDYETLKNFTITLRAEDQGTPPLHNDTTLEVEVLDADDQNPKFTHDHYTTVLPEDFKEGTVLKTAPGPIAAFDQDTGINAPIFYSTTGDDKHLVLINRDTGQVAASKQLADLDQPITIVIKATQVDNSDRYALATLSVSRARRAAELRAVRFAKRQFAASVSEAAPAGTVVATLHTDPPSRPDRNPLQFYVSDRSFLEKFAINNAGEVLLRKALDYEAADSYHYQVMVTDGHANDTASINITVLNVNEWEPRFRFPQYEFRVDDMGDGKGGLVPVGKLEVFDGDKPDTVALTLRGADASMFYMNESGDMFLRQEVLPTLNATVLHVVATAVDSGSPPRQTSVPVIVHLNERLVGGASEVHMSSVAVVALFAAALVLLALLVCALLAYIYRVRRSKPTSPKSPGFASHEKSAVAAPAQTPAAAPGLAPALEAAPSGSLLSVSAGASTILANSSSSLDIRDNNGFPNGQRAGEPDPRRDQPRGGRTHEPDGLLLNRNNSLPSRKYSMPTYGSLNRHTIKARHLKSIIYALPDSPEHANSRPTNGEPWVTTSKGIEPALPTLKTINEKGPSKSDPNRASLNKNHYSVVQRQNSVVNKEIVRATIESPSRRNSQRVVISPSKPIVSLSRENTSGNLKTGVKSNTISTEPITSNSDNDIKIDQSNNNESPQSPILSCKDELSAASTTSNIKQTKNLNNSVLKAKLNQNNIETINRIRENSNVEAVAKDSDTNKINHEQIKSNIITDTNENGSKTTSELTSKALKPTIDDVKALPGYINTHESYNDVMAEYTTKIIKVNRSIDNNTIPTLKSNTDVDKTPDRPKQASTDDEESPEKHDKSKADFPNEKRDRAKSLDSLNRGISNENLTDANNSTIVRIKIADDGSSDKQASSSASSYSDIPNLPILDPLAGRSYTTATIDPRKLRTRHLKPPTLPKRGFHMGQRYKRL</sequence>
<evidence type="ECO:0000313" key="2">
    <source>
        <dbReference type="Proteomes" id="UP000824533"/>
    </source>
</evidence>
<proteinExistence type="predicted"/>
<gene>
    <name evidence="1" type="ORF">K1T71_003589</name>
</gene>
<comment type="caution">
    <text evidence="1">The sequence shown here is derived from an EMBL/GenBank/DDBJ whole genome shotgun (WGS) entry which is preliminary data.</text>
</comment>
<reference evidence="1 2" key="1">
    <citation type="journal article" date="2021" name="Front. Genet.">
        <title>Chromosome-Level Genome Assembly Reveals Significant Gene Expansion in the Toll and IMD Signaling Pathways of Dendrolimus kikuchii.</title>
        <authorList>
            <person name="Zhou J."/>
            <person name="Wu P."/>
            <person name="Xiong Z."/>
            <person name="Liu N."/>
            <person name="Zhao N."/>
            <person name="Ji M."/>
            <person name="Qiu Y."/>
            <person name="Yang B."/>
        </authorList>
    </citation>
    <scope>NUCLEOTIDE SEQUENCE [LARGE SCALE GENOMIC DNA]</scope>
    <source>
        <strain evidence="1">Ann1</strain>
    </source>
</reference>
<evidence type="ECO:0000313" key="1">
    <source>
        <dbReference type="EMBL" id="KAJ0181504.1"/>
    </source>
</evidence>
<dbReference type="Proteomes" id="UP000824533">
    <property type="component" value="Linkage Group LG05"/>
</dbReference>
<organism evidence="1 2">
    <name type="scientific">Dendrolimus kikuchii</name>
    <dbReference type="NCBI Taxonomy" id="765133"/>
    <lineage>
        <taxon>Eukaryota</taxon>
        <taxon>Metazoa</taxon>
        <taxon>Ecdysozoa</taxon>
        <taxon>Arthropoda</taxon>
        <taxon>Hexapoda</taxon>
        <taxon>Insecta</taxon>
        <taxon>Pterygota</taxon>
        <taxon>Neoptera</taxon>
        <taxon>Endopterygota</taxon>
        <taxon>Lepidoptera</taxon>
        <taxon>Glossata</taxon>
        <taxon>Ditrysia</taxon>
        <taxon>Bombycoidea</taxon>
        <taxon>Lasiocampidae</taxon>
        <taxon>Dendrolimus</taxon>
    </lineage>
</organism>
<name>A0ACC1DC11_9NEOP</name>
<accession>A0ACC1DC11</accession>
<keyword evidence="2" id="KW-1185">Reference proteome</keyword>
<dbReference type="EMBL" id="CM034391">
    <property type="protein sequence ID" value="KAJ0181504.1"/>
    <property type="molecule type" value="Genomic_DNA"/>
</dbReference>
<protein>
    <submittedName>
        <fullName evidence="1">Uncharacterized protein</fullName>
    </submittedName>
</protein>